<feature type="domain" description="MEDS" evidence="2">
    <location>
        <begin position="25"/>
        <end position="188"/>
    </location>
</feature>
<evidence type="ECO:0000313" key="4">
    <source>
        <dbReference type="Proteomes" id="UP001595872"/>
    </source>
</evidence>
<dbReference type="InterPro" id="IPR036890">
    <property type="entry name" value="HATPase_C_sf"/>
</dbReference>
<name>A0ABV9UAN0_9ACTN</name>
<dbReference type="RefSeq" id="WP_378263791.1">
    <property type="nucleotide sequence ID" value="NZ_JBHSIT010000015.1"/>
</dbReference>
<dbReference type="InterPro" id="IPR025847">
    <property type="entry name" value="MEDS_domain"/>
</dbReference>
<accession>A0ABV9UAN0</accession>
<proteinExistence type="predicted"/>
<dbReference type="InterPro" id="IPR047718">
    <property type="entry name" value="RsbA-like_anti_sig"/>
</dbReference>
<feature type="compositionally biased region" description="Basic and acidic residues" evidence="1">
    <location>
        <begin position="14"/>
        <end position="26"/>
    </location>
</feature>
<dbReference type="Gene3D" id="3.30.565.10">
    <property type="entry name" value="Histidine kinase-like ATPase, C-terminal domain"/>
    <property type="match status" value="1"/>
</dbReference>
<dbReference type="Pfam" id="PF14417">
    <property type="entry name" value="MEDS"/>
    <property type="match status" value="1"/>
</dbReference>
<comment type="caution">
    <text evidence="3">The sequence shown here is derived from an EMBL/GenBank/DDBJ whole genome shotgun (WGS) entry which is preliminary data.</text>
</comment>
<dbReference type="NCBIfam" id="NF041045">
    <property type="entry name" value="RsbA_anti_sig"/>
    <property type="match status" value="1"/>
</dbReference>
<gene>
    <name evidence="3" type="ORF">ACFPCY_38050</name>
</gene>
<organism evidence="3 4">
    <name type="scientific">Actinomadura gamaensis</name>
    <dbReference type="NCBI Taxonomy" id="1763541"/>
    <lineage>
        <taxon>Bacteria</taxon>
        <taxon>Bacillati</taxon>
        <taxon>Actinomycetota</taxon>
        <taxon>Actinomycetes</taxon>
        <taxon>Streptosporangiales</taxon>
        <taxon>Thermomonosporaceae</taxon>
        <taxon>Actinomadura</taxon>
    </lineage>
</organism>
<reference evidence="4" key="1">
    <citation type="journal article" date="2019" name="Int. J. Syst. Evol. Microbiol.">
        <title>The Global Catalogue of Microorganisms (GCM) 10K type strain sequencing project: providing services to taxonomists for standard genome sequencing and annotation.</title>
        <authorList>
            <consortium name="The Broad Institute Genomics Platform"/>
            <consortium name="The Broad Institute Genome Sequencing Center for Infectious Disease"/>
            <person name="Wu L."/>
            <person name="Ma J."/>
        </authorList>
    </citation>
    <scope>NUCLEOTIDE SEQUENCE [LARGE SCALE GENOMIC DNA]</scope>
    <source>
        <strain evidence="4">KLKA75</strain>
    </source>
</reference>
<protein>
    <submittedName>
        <fullName evidence="3">Anti-sigma factor RsbA family regulatory protein</fullName>
    </submittedName>
</protein>
<feature type="region of interest" description="Disordered" evidence="1">
    <location>
        <begin position="1"/>
        <end position="26"/>
    </location>
</feature>
<feature type="region of interest" description="Disordered" evidence="1">
    <location>
        <begin position="70"/>
        <end position="91"/>
    </location>
</feature>
<evidence type="ECO:0000313" key="3">
    <source>
        <dbReference type="EMBL" id="MFC4913152.1"/>
    </source>
</evidence>
<dbReference type="EMBL" id="JBHSIT010000015">
    <property type="protein sequence ID" value="MFC4913152.1"/>
    <property type="molecule type" value="Genomic_DNA"/>
</dbReference>
<sequence length="349" mass="38547">MNGGPTRHSPAPRSGERRTSHGPLDHRALLFDSDEEFREAATAYLTEGAEAGDVLVAILSPARRALLVPPSDASASGAEQDSGEDIQPRLPGGARVEFLDSAEWYSGPMKALAAFHERGRTDWWRRGRLRVLAEPPWTGRNPLEIVEWERHESLLNVVFETTPTVLTCAYDLRAVPEGVLADVARTHPAFADGTSVWPSPSYADPADFYDECNRSPLPPPPRSAEHRHFTTGGLPDLRSFLTGQAERFDLPQDRRLPFVLAANEVATAVIRYGGGRGELWVWATGDEIVCEIADPAARVEDRFLGHLPPRLDRPAEAAMWAVRCLCHIVEIRSDDATGTRFRLHTRLAA</sequence>
<evidence type="ECO:0000259" key="2">
    <source>
        <dbReference type="Pfam" id="PF14417"/>
    </source>
</evidence>
<dbReference type="Proteomes" id="UP001595872">
    <property type="component" value="Unassembled WGS sequence"/>
</dbReference>
<evidence type="ECO:0000256" key="1">
    <source>
        <dbReference type="SAM" id="MobiDB-lite"/>
    </source>
</evidence>
<keyword evidence="4" id="KW-1185">Reference proteome</keyword>